<dbReference type="InterPro" id="IPR002523">
    <property type="entry name" value="MgTranspt_CorA/ZnTranspt_ZntB"/>
</dbReference>
<dbReference type="EMBL" id="ADBL01002672">
    <property type="status" value="NOT_ANNOTATED_CDS"/>
    <property type="molecule type" value="Genomic_DNA"/>
</dbReference>
<reference evidence="8" key="4">
    <citation type="journal article" date="2015" name="G3 (Bethesda)">
        <title>Genome sequences of three phytopathogenic species of the Magnaporthaceae family of fungi.</title>
        <authorList>
            <person name="Okagaki L.H."/>
            <person name="Nunes C.C."/>
            <person name="Sailsbery J."/>
            <person name="Clay B."/>
            <person name="Brown D."/>
            <person name="John T."/>
            <person name="Oh Y."/>
            <person name="Young N."/>
            <person name="Fitzgerald M."/>
            <person name="Haas B.J."/>
            <person name="Zeng Q."/>
            <person name="Young S."/>
            <person name="Adiconis X."/>
            <person name="Fan L."/>
            <person name="Levin J.Z."/>
            <person name="Mitchell T.K."/>
            <person name="Okubara P.A."/>
            <person name="Farman M.L."/>
            <person name="Kohn L.M."/>
            <person name="Birren B."/>
            <person name="Ma L.-J."/>
            <person name="Dean R.A."/>
        </authorList>
    </citation>
    <scope>NUCLEOTIDE SEQUENCE</scope>
    <source>
        <strain evidence="8">ATCC 64411 / 73-15</strain>
    </source>
</reference>
<proteinExistence type="predicted"/>
<keyword evidence="3 6" id="KW-1133">Transmembrane helix</keyword>
<dbReference type="OMA" id="CKINITS"/>
<feature type="region of interest" description="Disordered" evidence="5">
    <location>
        <begin position="166"/>
        <end position="214"/>
    </location>
</feature>
<keyword evidence="9" id="KW-1185">Reference proteome</keyword>
<dbReference type="Gene3D" id="1.20.58.340">
    <property type="entry name" value="Magnesium transport protein CorA, transmembrane region"/>
    <property type="match status" value="1"/>
</dbReference>
<dbReference type="Proteomes" id="UP000011715">
    <property type="component" value="Unassembled WGS sequence"/>
</dbReference>
<dbReference type="VEuPathDB" id="FungiDB:MAPG_10819"/>
<protein>
    <submittedName>
        <fullName evidence="7 8">Uncharacterized protein</fullName>
    </submittedName>
</protein>
<reference evidence="9" key="1">
    <citation type="submission" date="2010-05" db="EMBL/GenBank/DDBJ databases">
        <title>The genome sequence of Magnaporthe poae strain ATCC 64411.</title>
        <authorList>
            <person name="Ma L.-J."/>
            <person name="Dead R."/>
            <person name="Young S."/>
            <person name="Zeng Q."/>
            <person name="Koehrsen M."/>
            <person name="Alvarado L."/>
            <person name="Berlin A."/>
            <person name="Chapman S.B."/>
            <person name="Chen Z."/>
            <person name="Freedman E."/>
            <person name="Gellesch M."/>
            <person name="Goldberg J."/>
            <person name="Griggs A."/>
            <person name="Gujja S."/>
            <person name="Heilman E.R."/>
            <person name="Heiman D."/>
            <person name="Hepburn T."/>
            <person name="Howarth C."/>
            <person name="Jen D."/>
            <person name="Larson L."/>
            <person name="Mehta T."/>
            <person name="Neiman D."/>
            <person name="Pearson M."/>
            <person name="Roberts A."/>
            <person name="Saif S."/>
            <person name="Shea T."/>
            <person name="Shenoy N."/>
            <person name="Sisk P."/>
            <person name="Stolte C."/>
            <person name="Sykes S."/>
            <person name="Walk T."/>
            <person name="White J."/>
            <person name="Yandava C."/>
            <person name="Haas B."/>
            <person name="Nusbaum C."/>
            <person name="Birren B."/>
        </authorList>
    </citation>
    <scope>NUCLEOTIDE SEQUENCE [LARGE SCALE GENOMIC DNA]</scope>
    <source>
        <strain evidence="9">ATCC 64411 / 73-15</strain>
    </source>
</reference>
<reference evidence="8" key="5">
    <citation type="submission" date="2015-06" db="UniProtKB">
        <authorList>
            <consortium name="EnsemblFungi"/>
        </authorList>
    </citation>
    <scope>IDENTIFICATION</scope>
    <source>
        <strain evidence="8">ATCC 64411</strain>
    </source>
</reference>
<dbReference type="Pfam" id="PF01544">
    <property type="entry name" value="CorA"/>
    <property type="match status" value="1"/>
</dbReference>
<feature type="compositionally biased region" description="Basic and acidic residues" evidence="5">
    <location>
        <begin position="188"/>
        <end position="201"/>
    </location>
</feature>
<evidence type="ECO:0000256" key="3">
    <source>
        <dbReference type="ARBA" id="ARBA00022989"/>
    </source>
</evidence>
<name>A0A0C4EDL5_MAGP6</name>
<evidence type="ECO:0000256" key="5">
    <source>
        <dbReference type="SAM" id="MobiDB-lite"/>
    </source>
</evidence>
<evidence type="ECO:0000256" key="4">
    <source>
        <dbReference type="ARBA" id="ARBA00023136"/>
    </source>
</evidence>
<dbReference type="EMBL" id="GL876978">
    <property type="protein sequence ID" value="KLU91870.1"/>
    <property type="molecule type" value="Genomic_DNA"/>
</dbReference>
<evidence type="ECO:0000313" key="8">
    <source>
        <dbReference type="EnsemblFungi" id="MAPG_10819T0"/>
    </source>
</evidence>
<dbReference type="GO" id="GO:0046873">
    <property type="term" value="F:metal ion transmembrane transporter activity"/>
    <property type="evidence" value="ECO:0007669"/>
    <property type="project" value="InterPro"/>
</dbReference>
<sequence>MMGDDNRDPSPGSHIDAYAISSDGSILGVDVASEALADSRNITANLFLAEGLPEPTLSTELQRLVPGLPDDFLEGLPDDLLGAHLCNNLAQINSAIDENQVVLAKWSRAAVQKKEVWLREKRLRTSGNHFDVDDVDPVTSQLDHERYDHFTQPYRSYDPIYEFKEPHADGNPTRTMTATSNGPFEGQPAERTEGGAEEERASGAATPAKPGTGTKAEINRVMHAAHECISFYHSVSDDKLICVLMFDPPRQHLISKVRYDFWNSGNAKEELERDAAFQDDDNSYLKRFIGILKATKMTPDHNGIIETITDVMVRIVVEDQTKFLTSISKALDDIELSIEKGLRIPQNWRDFPPRWRNHLFHQSETIASLISLPLSTAAASSSQSRTSTRDRALERSEKRLKATMRRLEGTYQVLMSTMSILESERAIEQAEAVTRLTNLAFFFIPPTFVSGVFGMNIVEFDQKLAVGMWVAVSAGVTALTYFIRFRRPLVAAAYQTPKTIRRLGWDMLDVRTRRWAQVLRSQLPALAIVALYAALGVAFWLAATVPRTDDAKIGISVSLLAVPPLPRAHRSGVLSKLRRDLRLAQHAVVAAFLLAPAWPSGLWPQVRCPSTPRSGWR</sequence>
<feature type="transmembrane region" description="Helical" evidence="6">
    <location>
        <begin position="464"/>
        <end position="483"/>
    </location>
</feature>
<gene>
    <name evidence="7" type="ORF">MAPG_10819</name>
</gene>
<dbReference type="STRING" id="644358.A0A0C4EDL5"/>
<dbReference type="SUPFAM" id="SSF144083">
    <property type="entry name" value="Magnesium transport protein CorA, transmembrane region"/>
    <property type="match status" value="1"/>
</dbReference>
<feature type="compositionally biased region" description="Polar residues" evidence="5">
    <location>
        <begin position="172"/>
        <end position="182"/>
    </location>
</feature>
<evidence type="ECO:0000256" key="6">
    <source>
        <dbReference type="SAM" id="Phobius"/>
    </source>
</evidence>
<evidence type="ECO:0000313" key="9">
    <source>
        <dbReference type="Proteomes" id="UP000011715"/>
    </source>
</evidence>
<keyword evidence="2 6" id="KW-0812">Transmembrane</keyword>
<dbReference type="GO" id="GO:0016020">
    <property type="term" value="C:membrane"/>
    <property type="evidence" value="ECO:0007669"/>
    <property type="project" value="UniProtKB-SubCell"/>
</dbReference>
<evidence type="ECO:0000313" key="7">
    <source>
        <dbReference type="EMBL" id="KLU91870.1"/>
    </source>
</evidence>
<reference evidence="7" key="2">
    <citation type="submission" date="2010-05" db="EMBL/GenBank/DDBJ databases">
        <title>The Genome Sequence of Magnaporthe poae strain ATCC 64411.</title>
        <authorList>
            <consortium name="The Broad Institute Genome Sequencing Platform"/>
            <consortium name="Broad Institute Genome Sequencing Center for Infectious Disease"/>
            <person name="Ma L.-J."/>
            <person name="Dead R."/>
            <person name="Young S."/>
            <person name="Zeng Q."/>
            <person name="Koehrsen M."/>
            <person name="Alvarado L."/>
            <person name="Berlin A."/>
            <person name="Chapman S.B."/>
            <person name="Chen Z."/>
            <person name="Freedman E."/>
            <person name="Gellesch M."/>
            <person name="Goldberg J."/>
            <person name="Griggs A."/>
            <person name="Gujja S."/>
            <person name="Heilman E.R."/>
            <person name="Heiman D."/>
            <person name="Hepburn T."/>
            <person name="Howarth C."/>
            <person name="Jen D."/>
            <person name="Larson L."/>
            <person name="Mehta T."/>
            <person name="Neiman D."/>
            <person name="Pearson M."/>
            <person name="Roberts A."/>
            <person name="Saif S."/>
            <person name="Shea T."/>
            <person name="Shenoy N."/>
            <person name="Sisk P."/>
            <person name="Stolte C."/>
            <person name="Sykes S."/>
            <person name="Walk T."/>
            <person name="White J."/>
            <person name="Yandava C."/>
            <person name="Haas B."/>
            <person name="Nusbaum C."/>
            <person name="Birren B."/>
        </authorList>
    </citation>
    <scope>NUCLEOTIDE SEQUENCE</scope>
    <source>
        <strain evidence="7">ATCC 64411</strain>
    </source>
</reference>
<dbReference type="eggNOG" id="ENOG502RFSH">
    <property type="taxonomic scope" value="Eukaryota"/>
</dbReference>
<keyword evidence="4 6" id="KW-0472">Membrane</keyword>
<accession>A0A0C4EDL5</accession>
<feature type="transmembrane region" description="Helical" evidence="6">
    <location>
        <begin position="523"/>
        <end position="543"/>
    </location>
</feature>
<dbReference type="OrthoDB" id="3231000at2759"/>
<evidence type="ECO:0000256" key="1">
    <source>
        <dbReference type="ARBA" id="ARBA00004141"/>
    </source>
</evidence>
<evidence type="ECO:0000256" key="2">
    <source>
        <dbReference type="ARBA" id="ARBA00022692"/>
    </source>
</evidence>
<comment type="subcellular location">
    <subcellularLocation>
        <location evidence="1">Membrane</location>
        <topology evidence="1">Multi-pass membrane protein</topology>
    </subcellularLocation>
</comment>
<dbReference type="AlphaFoldDB" id="A0A0C4EDL5"/>
<reference evidence="7" key="3">
    <citation type="submission" date="2011-03" db="EMBL/GenBank/DDBJ databases">
        <title>Annotation of Magnaporthe poae ATCC 64411.</title>
        <authorList>
            <person name="Ma L.-J."/>
            <person name="Dead R."/>
            <person name="Young S.K."/>
            <person name="Zeng Q."/>
            <person name="Gargeya S."/>
            <person name="Fitzgerald M."/>
            <person name="Haas B."/>
            <person name="Abouelleil A."/>
            <person name="Alvarado L."/>
            <person name="Arachchi H.M."/>
            <person name="Berlin A."/>
            <person name="Brown A."/>
            <person name="Chapman S.B."/>
            <person name="Chen Z."/>
            <person name="Dunbar C."/>
            <person name="Freedman E."/>
            <person name="Gearin G."/>
            <person name="Gellesch M."/>
            <person name="Goldberg J."/>
            <person name="Griggs A."/>
            <person name="Gujja S."/>
            <person name="Heiman D."/>
            <person name="Howarth C."/>
            <person name="Larson L."/>
            <person name="Lui A."/>
            <person name="MacDonald P.J.P."/>
            <person name="Mehta T."/>
            <person name="Montmayeur A."/>
            <person name="Murphy C."/>
            <person name="Neiman D."/>
            <person name="Pearson M."/>
            <person name="Priest M."/>
            <person name="Roberts A."/>
            <person name="Saif S."/>
            <person name="Shea T."/>
            <person name="Shenoy N."/>
            <person name="Sisk P."/>
            <person name="Stolte C."/>
            <person name="Sykes S."/>
            <person name="Yandava C."/>
            <person name="Wortman J."/>
            <person name="Nusbaum C."/>
            <person name="Birren B."/>
        </authorList>
    </citation>
    <scope>NUCLEOTIDE SEQUENCE</scope>
    <source>
        <strain evidence="7">ATCC 64411</strain>
    </source>
</reference>
<organism evidence="8 9">
    <name type="scientific">Magnaporthiopsis poae (strain ATCC 64411 / 73-15)</name>
    <name type="common">Kentucky bluegrass fungus</name>
    <name type="synonym">Magnaporthe poae</name>
    <dbReference type="NCBI Taxonomy" id="644358"/>
    <lineage>
        <taxon>Eukaryota</taxon>
        <taxon>Fungi</taxon>
        <taxon>Dikarya</taxon>
        <taxon>Ascomycota</taxon>
        <taxon>Pezizomycotina</taxon>
        <taxon>Sordariomycetes</taxon>
        <taxon>Sordariomycetidae</taxon>
        <taxon>Magnaporthales</taxon>
        <taxon>Magnaporthaceae</taxon>
        <taxon>Magnaporthiopsis</taxon>
    </lineage>
</organism>
<dbReference type="InterPro" id="IPR045863">
    <property type="entry name" value="CorA_TM1_TM2"/>
</dbReference>
<dbReference type="EnsemblFungi" id="MAPG_10819T0">
    <property type="protein sequence ID" value="MAPG_10819T0"/>
    <property type="gene ID" value="MAPG_10819"/>
</dbReference>